<evidence type="ECO:0000313" key="2">
    <source>
        <dbReference type="Proteomes" id="UP001589698"/>
    </source>
</evidence>
<proteinExistence type="predicted"/>
<accession>A0ABV6E198</accession>
<dbReference type="EMBL" id="JBHLXH010000001">
    <property type="protein sequence ID" value="MFC0222754.1"/>
    <property type="molecule type" value="Genomic_DNA"/>
</dbReference>
<sequence>MGHRPPKGVQEAAQRAVRWIEDGKAGKGFTDTGRRRASQLAGGSEVSDDVVRKMQAYFARHSVDKDAKGFSHGSEGFPSPGRVAWDAWGGDPGERWVGGIDLDKDD</sequence>
<evidence type="ECO:0000313" key="1">
    <source>
        <dbReference type="EMBL" id="MFC0222754.1"/>
    </source>
</evidence>
<organism evidence="1 2">
    <name type="scientific">Nocardioides zeicaulis</name>
    <dbReference type="NCBI Taxonomy" id="1776857"/>
    <lineage>
        <taxon>Bacteria</taxon>
        <taxon>Bacillati</taxon>
        <taxon>Actinomycetota</taxon>
        <taxon>Actinomycetes</taxon>
        <taxon>Propionibacteriales</taxon>
        <taxon>Nocardioidaceae</taxon>
        <taxon>Nocardioides</taxon>
    </lineage>
</organism>
<comment type="caution">
    <text evidence="1">The sequence shown here is derived from an EMBL/GenBank/DDBJ whole genome shotgun (WGS) entry which is preliminary data.</text>
</comment>
<dbReference type="Proteomes" id="UP001589698">
    <property type="component" value="Unassembled WGS sequence"/>
</dbReference>
<name>A0ABV6E198_9ACTN</name>
<reference evidence="1 2" key="1">
    <citation type="submission" date="2024-09" db="EMBL/GenBank/DDBJ databases">
        <authorList>
            <person name="Sun Q."/>
            <person name="Mori K."/>
        </authorList>
    </citation>
    <scope>NUCLEOTIDE SEQUENCE [LARGE SCALE GENOMIC DNA]</scope>
    <source>
        <strain evidence="1 2">CCM 8654</strain>
    </source>
</reference>
<protein>
    <submittedName>
        <fullName evidence="1">Uncharacterized protein</fullName>
    </submittedName>
</protein>
<keyword evidence="2" id="KW-1185">Reference proteome</keyword>
<gene>
    <name evidence="1" type="ORF">ACFFJG_09690</name>
</gene>
<dbReference type="RefSeq" id="WP_378518432.1">
    <property type="nucleotide sequence ID" value="NZ_CBCSDI010000081.1"/>
</dbReference>